<reference evidence="7" key="1">
    <citation type="submission" date="2018-02" db="EMBL/GenBank/DDBJ databases">
        <authorList>
            <person name="Cohen D.B."/>
            <person name="Kent A.D."/>
        </authorList>
    </citation>
    <scope>NUCLEOTIDE SEQUENCE</scope>
</reference>
<proteinExistence type="predicted"/>
<keyword evidence="5" id="KW-0677">Repeat</keyword>
<evidence type="ECO:0000256" key="4">
    <source>
        <dbReference type="ARBA" id="ARBA00022729"/>
    </source>
</evidence>
<dbReference type="InterPro" id="IPR001611">
    <property type="entry name" value="Leu-rich_rpt"/>
</dbReference>
<comment type="subcellular location">
    <subcellularLocation>
        <location evidence="1">Cell membrane</location>
    </subcellularLocation>
</comment>
<dbReference type="GO" id="GO:0005886">
    <property type="term" value="C:plasma membrane"/>
    <property type="evidence" value="ECO:0007669"/>
    <property type="project" value="UniProtKB-SubCell"/>
</dbReference>
<dbReference type="Pfam" id="PF00560">
    <property type="entry name" value="LRR_1"/>
    <property type="match status" value="3"/>
</dbReference>
<dbReference type="PANTHER" id="PTHR48064:SF6">
    <property type="entry name" value="RECEPTOR-LIKE PROTEIN KINASE 2"/>
    <property type="match status" value="1"/>
</dbReference>
<evidence type="ECO:0000256" key="6">
    <source>
        <dbReference type="ARBA" id="ARBA00023136"/>
    </source>
</evidence>
<evidence type="ECO:0000256" key="1">
    <source>
        <dbReference type="ARBA" id="ARBA00004236"/>
    </source>
</evidence>
<evidence type="ECO:0000256" key="5">
    <source>
        <dbReference type="ARBA" id="ARBA00022737"/>
    </source>
</evidence>
<dbReference type="PANTHER" id="PTHR48064">
    <property type="entry name" value="OS01G0750400 PROTEIN"/>
    <property type="match status" value="1"/>
</dbReference>
<dbReference type="InterPro" id="IPR053038">
    <property type="entry name" value="RLP_Defense"/>
</dbReference>
<keyword evidence="3" id="KW-0433">Leucine-rich repeat</keyword>
<evidence type="ECO:0000256" key="2">
    <source>
        <dbReference type="ARBA" id="ARBA00022475"/>
    </source>
</evidence>
<evidence type="ECO:0000256" key="3">
    <source>
        <dbReference type="ARBA" id="ARBA00022614"/>
    </source>
</evidence>
<dbReference type="EMBL" id="OIVN01001259">
    <property type="protein sequence ID" value="SPC91865.1"/>
    <property type="molecule type" value="Genomic_DNA"/>
</dbReference>
<protein>
    <recommendedName>
        <fullName evidence="8">Leucine-rich repeat-containing N-terminal plant-type domain-containing protein</fullName>
    </recommendedName>
</protein>
<dbReference type="SUPFAM" id="SSF52058">
    <property type="entry name" value="L domain-like"/>
    <property type="match status" value="1"/>
</dbReference>
<accession>A0A2N9FXK2</accession>
<organism evidence="7">
    <name type="scientific">Fagus sylvatica</name>
    <name type="common">Beechnut</name>
    <dbReference type="NCBI Taxonomy" id="28930"/>
    <lineage>
        <taxon>Eukaryota</taxon>
        <taxon>Viridiplantae</taxon>
        <taxon>Streptophyta</taxon>
        <taxon>Embryophyta</taxon>
        <taxon>Tracheophyta</taxon>
        <taxon>Spermatophyta</taxon>
        <taxon>Magnoliopsida</taxon>
        <taxon>eudicotyledons</taxon>
        <taxon>Gunneridae</taxon>
        <taxon>Pentapetalae</taxon>
        <taxon>rosids</taxon>
        <taxon>fabids</taxon>
        <taxon>Fagales</taxon>
        <taxon>Fagaceae</taxon>
        <taxon>Fagus</taxon>
    </lineage>
</organism>
<name>A0A2N9FXK2_FAGSY</name>
<evidence type="ECO:0000313" key="7">
    <source>
        <dbReference type="EMBL" id="SPC91865.1"/>
    </source>
</evidence>
<dbReference type="InterPro" id="IPR032675">
    <property type="entry name" value="LRR_dom_sf"/>
</dbReference>
<gene>
    <name evidence="7" type="ORF">FSB_LOCUS19747</name>
</gene>
<keyword evidence="6" id="KW-0472">Membrane</keyword>
<keyword evidence="2" id="KW-1003">Cell membrane</keyword>
<sequence length="320" mass="34829">MVQSTLTVQSLPSCSPTKTLTLLTITLTTLKSHPSFKAVPIVIPVYVVATYDLSSWNVNLLQLKKLSLTSLVGNLTRLENLDLGGVTIISTMPNIFANLSTLRSLYLHDCGMYGEFPIGIFKLPNLRLLDVKYNEDLTSYWPDFQYWSSPLEEIDLAATSFSGELPASMGNLGSLIALSIRGCNFSGSIPYSIGNLTNLIYLELSNNSLAGNIPSSIGNLIQLAFLGLYDNQLSGPIPFGLANLTQLTVLSLGSNRLTGPIPFGLMNLTQLHILNLEANEFQGQLPISIFNLKNLILLDISNNSLSGTVLICNMTSLHYP</sequence>
<dbReference type="AlphaFoldDB" id="A0A2N9FXK2"/>
<keyword evidence="4" id="KW-0732">Signal</keyword>
<dbReference type="FunFam" id="3.80.10.10:FF:000299">
    <property type="entry name" value="Piriformospora indica-insensitive protein 2"/>
    <property type="match status" value="1"/>
</dbReference>
<dbReference type="Gene3D" id="3.80.10.10">
    <property type="entry name" value="Ribonuclease Inhibitor"/>
    <property type="match status" value="1"/>
</dbReference>
<evidence type="ECO:0008006" key="8">
    <source>
        <dbReference type="Google" id="ProtNLM"/>
    </source>
</evidence>